<keyword evidence="3" id="KW-0804">Transcription</keyword>
<evidence type="ECO:0000256" key="4">
    <source>
        <dbReference type="ARBA" id="ARBA00023242"/>
    </source>
</evidence>
<proteinExistence type="predicted"/>
<dbReference type="EMBL" id="KN840507">
    <property type="protein sequence ID" value="KIP06925.1"/>
    <property type="molecule type" value="Genomic_DNA"/>
</dbReference>
<evidence type="ECO:0000256" key="1">
    <source>
        <dbReference type="ARBA" id="ARBA00023015"/>
    </source>
</evidence>
<keyword evidence="2" id="KW-0238">DNA-binding</keyword>
<name>A0A0C3SAC9_PHLG1</name>
<feature type="domain" description="HTH myb-type" evidence="9">
    <location>
        <begin position="110"/>
        <end position="158"/>
    </location>
</feature>
<dbReference type="GO" id="GO:0008270">
    <property type="term" value="F:zinc ion binding"/>
    <property type="evidence" value="ECO:0007669"/>
    <property type="project" value="UniProtKB-KW"/>
</dbReference>
<keyword evidence="4" id="KW-0539">Nucleus</keyword>
<keyword evidence="11" id="KW-1185">Reference proteome</keyword>
<evidence type="ECO:0000256" key="3">
    <source>
        <dbReference type="ARBA" id="ARBA00023163"/>
    </source>
</evidence>
<feature type="domain" description="Myb-like" evidence="7">
    <location>
        <begin position="9"/>
        <end position="54"/>
    </location>
</feature>
<dbReference type="HOGENOM" id="CLU_021970_0_0_1"/>
<dbReference type="CDD" id="cd00167">
    <property type="entry name" value="SANT"/>
    <property type="match status" value="2"/>
</dbReference>
<evidence type="ECO:0000256" key="6">
    <source>
        <dbReference type="SAM" id="MobiDB-lite"/>
    </source>
</evidence>
<dbReference type="Proteomes" id="UP000053257">
    <property type="component" value="Unassembled WGS sequence"/>
</dbReference>
<dbReference type="GO" id="GO:0042795">
    <property type="term" value="P:snRNA transcription by RNA polymerase II"/>
    <property type="evidence" value="ECO:0007669"/>
    <property type="project" value="TreeGrafter"/>
</dbReference>
<feature type="compositionally biased region" description="Polar residues" evidence="6">
    <location>
        <begin position="387"/>
        <end position="419"/>
    </location>
</feature>
<dbReference type="SUPFAM" id="SSF46689">
    <property type="entry name" value="Homeodomain-like"/>
    <property type="match status" value="2"/>
</dbReference>
<keyword evidence="1" id="KW-0805">Transcription regulation</keyword>
<dbReference type="GO" id="GO:0019185">
    <property type="term" value="C:snRNA-activating protein complex"/>
    <property type="evidence" value="ECO:0007669"/>
    <property type="project" value="TreeGrafter"/>
</dbReference>
<dbReference type="GO" id="GO:0001006">
    <property type="term" value="F:RNA polymerase III type 3 promoter sequence-specific DNA binding"/>
    <property type="evidence" value="ECO:0007669"/>
    <property type="project" value="TreeGrafter"/>
</dbReference>
<reference evidence="10 11" key="1">
    <citation type="journal article" date="2014" name="PLoS Genet.">
        <title>Analysis of the Phlebiopsis gigantea genome, transcriptome and secretome provides insight into its pioneer colonization strategies of wood.</title>
        <authorList>
            <person name="Hori C."/>
            <person name="Ishida T."/>
            <person name="Igarashi K."/>
            <person name="Samejima M."/>
            <person name="Suzuki H."/>
            <person name="Master E."/>
            <person name="Ferreira P."/>
            <person name="Ruiz-Duenas F.J."/>
            <person name="Held B."/>
            <person name="Canessa P."/>
            <person name="Larrondo L.F."/>
            <person name="Schmoll M."/>
            <person name="Druzhinina I.S."/>
            <person name="Kubicek C.P."/>
            <person name="Gaskell J.A."/>
            <person name="Kersten P."/>
            <person name="St John F."/>
            <person name="Glasner J."/>
            <person name="Sabat G."/>
            <person name="Splinter BonDurant S."/>
            <person name="Syed K."/>
            <person name="Yadav J."/>
            <person name="Mgbeahuruike A.C."/>
            <person name="Kovalchuk A."/>
            <person name="Asiegbu F.O."/>
            <person name="Lackner G."/>
            <person name="Hoffmeister D."/>
            <person name="Rencoret J."/>
            <person name="Gutierrez A."/>
            <person name="Sun H."/>
            <person name="Lindquist E."/>
            <person name="Barry K."/>
            <person name="Riley R."/>
            <person name="Grigoriev I.V."/>
            <person name="Henrissat B."/>
            <person name="Kues U."/>
            <person name="Berka R.M."/>
            <person name="Martinez A.T."/>
            <person name="Covert S.F."/>
            <person name="Blanchette R.A."/>
            <person name="Cullen D."/>
        </authorList>
    </citation>
    <scope>NUCLEOTIDE SEQUENCE [LARGE SCALE GENOMIC DNA]</scope>
    <source>
        <strain evidence="10 11">11061_1 CR5-6</strain>
    </source>
</reference>
<protein>
    <submittedName>
        <fullName evidence="10">Uncharacterized protein</fullName>
    </submittedName>
</protein>
<dbReference type="Pfam" id="PF00249">
    <property type="entry name" value="Myb_DNA-binding"/>
    <property type="match status" value="1"/>
</dbReference>
<feature type="domain" description="Myb-like" evidence="7">
    <location>
        <begin position="106"/>
        <end position="155"/>
    </location>
</feature>
<evidence type="ECO:0000313" key="11">
    <source>
        <dbReference type="Proteomes" id="UP000053257"/>
    </source>
</evidence>
<feature type="compositionally biased region" description="Basic and acidic residues" evidence="6">
    <location>
        <begin position="337"/>
        <end position="348"/>
    </location>
</feature>
<evidence type="ECO:0000256" key="2">
    <source>
        <dbReference type="ARBA" id="ARBA00023125"/>
    </source>
</evidence>
<dbReference type="Pfam" id="PF13921">
    <property type="entry name" value="Myb_DNA-bind_6"/>
    <property type="match status" value="1"/>
</dbReference>
<dbReference type="STRING" id="745531.A0A0C3SAC9"/>
<dbReference type="InterPro" id="IPR051575">
    <property type="entry name" value="Myb-like_DNA-bd"/>
</dbReference>
<dbReference type="PANTHER" id="PTHR46621:SF1">
    <property type="entry name" value="SNRNA-ACTIVATING PROTEIN COMPLEX SUBUNIT 4"/>
    <property type="match status" value="1"/>
</dbReference>
<dbReference type="SMART" id="SM00355">
    <property type="entry name" value="ZnF_C2H2"/>
    <property type="match status" value="3"/>
</dbReference>
<evidence type="ECO:0000256" key="5">
    <source>
        <dbReference type="PROSITE-ProRule" id="PRU00042"/>
    </source>
</evidence>
<dbReference type="SMART" id="SM00717">
    <property type="entry name" value="SANT"/>
    <property type="match status" value="3"/>
</dbReference>
<keyword evidence="5" id="KW-0479">Metal-binding</keyword>
<dbReference type="AlphaFoldDB" id="A0A0C3SAC9"/>
<organism evidence="10 11">
    <name type="scientific">Phlebiopsis gigantea (strain 11061_1 CR5-6)</name>
    <name type="common">White-rot fungus</name>
    <name type="synonym">Peniophora gigantea</name>
    <dbReference type="NCBI Taxonomy" id="745531"/>
    <lineage>
        <taxon>Eukaryota</taxon>
        <taxon>Fungi</taxon>
        <taxon>Dikarya</taxon>
        <taxon>Basidiomycota</taxon>
        <taxon>Agaricomycotina</taxon>
        <taxon>Agaricomycetes</taxon>
        <taxon>Polyporales</taxon>
        <taxon>Phanerochaetaceae</taxon>
        <taxon>Phlebiopsis</taxon>
    </lineage>
</organism>
<dbReference type="Gene3D" id="1.10.10.60">
    <property type="entry name" value="Homeodomain-like"/>
    <property type="match status" value="3"/>
</dbReference>
<dbReference type="PROSITE" id="PS00028">
    <property type="entry name" value="ZINC_FINGER_C2H2_1"/>
    <property type="match status" value="1"/>
</dbReference>
<feature type="domain" description="HTH myb-type" evidence="9">
    <location>
        <begin position="56"/>
        <end position="109"/>
    </location>
</feature>
<dbReference type="OrthoDB" id="2143914at2759"/>
<dbReference type="InterPro" id="IPR001005">
    <property type="entry name" value="SANT/Myb"/>
</dbReference>
<feature type="domain" description="HTH myb-type" evidence="9">
    <location>
        <begin position="1"/>
        <end position="50"/>
    </location>
</feature>
<evidence type="ECO:0000259" key="9">
    <source>
        <dbReference type="PROSITE" id="PS51294"/>
    </source>
</evidence>
<feature type="compositionally biased region" description="Polar residues" evidence="6">
    <location>
        <begin position="310"/>
        <end position="328"/>
    </location>
</feature>
<evidence type="ECO:0000259" key="8">
    <source>
        <dbReference type="PROSITE" id="PS50157"/>
    </source>
</evidence>
<dbReference type="PROSITE" id="PS50090">
    <property type="entry name" value="MYB_LIKE"/>
    <property type="match status" value="3"/>
</dbReference>
<dbReference type="GO" id="GO:0042796">
    <property type="term" value="P:snRNA transcription by RNA polymerase III"/>
    <property type="evidence" value="ECO:0007669"/>
    <property type="project" value="TreeGrafter"/>
</dbReference>
<feature type="compositionally biased region" description="Basic and acidic residues" evidence="6">
    <location>
        <begin position="422"/>
        <end position="435"/>
    </location>
</feature>
<feature type="region of interest" description="Disordered" evidence="6">
    <location>
        <begin position="374"/>
        <end position="461"/>
    </location>
</feature>
<feature type="compositionally biased region" description="Low complexity" evidence="6">
    <location>
        <begin position="294"/>
        <end position="303"/>
    </location>
</feature>
<sequence>MTDIRVGQPWTQDEDGLLRQAVAVHGPQDNWKKVAQCVPGRTNKACRKRWLHSLCPDVKKTAWTPDEDHKLIALHAKCGTKWSVIAKDIPGRTDDACSKRYREALDPSLKRDAWTREEDEFLLDLHAHEGPRWSQFGSQLGRASLDCRNRWRYLERERQKTANRSDMSFIGHYPILPSIPDLPEQGQLSQPAEPPWAPIPYLEQAYWEPSPSSYPSPSVIMQDSLPGDMSTHESLYLSPEYSPHYSPVQSHDFHDSHMYSIRARDPTPPHVPPFNPESSSLHAALSISAVSPSSSYLSTPVASQHRELHSSGTSTSREQGLLTPQPSISEPDPEPTLDVRHPEVRHKEDVSDLIPISLGCTNITVPVPFSDCSQGGLDATPDRDPASTRTSTESYPTPQASPTTEASPLNHTPETSVPQEQDPLRHYRSAAEKRKAAAVKPKVVRRKTREEGPPPRLSASLPVNPDVQAYACGFGSCWSEATEKSKSCFATSQELCDHWKAEHYDDGSCERPFRCGLGGCDKGWRSINGLQYHLQISKSHFQQAVSAKLRSEAADAVPDASDPKKKVFSCTRPDCPNQYKQLSGLRYHLKHGHSPELPTQLDSIPPALAKKVEQKIQGKVLA</sequence>
<dbReference type="InterPro" id="IPR009057">
    <property type="entry name" value="Homeodomain-like_sf"/>
</dbReference>
<dbReference type="PANTHER" id="PTHR46621">
    <property type="entry name" value="SNRNA-ACTIVATING PROTEIN COMPLEX SUBUNIT 4"/>
    <property type="match status" value="1"/>
</dbReference>
<keyword evidence="5" id="KW-0863">Zinc-finger</keyword>
<gene>
    <name evidence="10" type="ORF">PHLGIDRAFT_106353</name>
</gene>
<evidence type="ECO:0000259" key="7">
    <source>
        <dbReference type="PROSITE" id="PS50090"/>
    </source>
</evidence>
<keyword evidence="5" id="KW-0862">Zinc</keyword>
<dbReference type="PROSITE" id="PS50157">
    <property type="entry name" value="ZINC_FINGER_C2H2_2"/>
    <property type="match status" value="1"/>
</dbReference>
<dbReference type="InterPro" id="IPR017930">
    <property type="entry name" value="Myb_dom"/>
</dbReference>
<evidence type="ECO:0000313" key="10">
    <source>
        <dbReference type="EMBL" id="KIP06925.1"/>
    </source>
</evidence>
<dbReference type="PROSITE" id="PS51294">
    <property type="entry name" value="HTH_MYB"/>
    <property type="match status" value="3"/>
</dbReference>
<feature type="domain" description="C2H2-type" evidence="8">
    <location>
        <begin position="568"/>
        <end position="598"/>
    </location>
</feature>
<feature type="region of interest" description="Disordered" evidence="6">
    <location>
        <begin position="294"/>
        <end position="348"/>
    </location>
</feature>
<accession>A0A0C3SAC9</accession>
<dbReference type="InterPro" id="IPR013087">
    <property type="entry name" value="Znf_C2H2_type"/>
</dbReference>
<dbReference type="GO" id="GO:0000978">
    <property type="term" value="F:RNA polymerase II cis-regulatory region sequence-specific DNA binding"/>
    <property type="evidence" value="ECO:0007669"/>
    <property type="project" value="TreeGrafter"/>
</dbReference>
<feature type="domain" description="Myb-like" evidence="7">
    <location>
        <begin position="55"/>
        <end position="105"/>
    </location>
</feature>